<dbReference type="InterPro" id="IPR006076">
    <property type="entry name" value="FAD-dep_OxRdtase"/>
</dbReference>
<dbReference type="InterPro" id="IPR038299">
    <property type="entry name" value="DAO_C_sf"/>
</dbReference>
<dbReference type="SUPFAM" id="SSF51905">
    <property type="entry name" value="FAD/NAD(P)-binding domain"/>
    <property type="match status" value="1"/>
</dbReference>
<proteinExistence type="inferred from homology"/>
<dbReference type="PANTHER" id="PTHR11985:SF15">
    <property type="entry name" value="GLYCEROL-3-PHOSPHATE DEHYDROGENASE, MITOCHONDRIAL"/>
    <property type="match status" value="1"/>
</dbReference>
<evidence type="ECO:0000256" key="2">
    <source>
        <dbReference type="ARBA" id="ARBA00007330"/>
    </source>
</evidence>
<dbReference type="PROSITE" id="PS00978">
    <property type="entry name" value="FAD_G3PDH_2"/>
    <property type="match status" value="1"/>
</dbReference>
<sequence>MSSAALATRQAALAALAAEPFDMLIVGGGITGAGVAREAALAGFRTALLERDDFASGTSSRSSRLVHGGVRYLEHGHIGLVFESSRERRLLLGLAPHLVRPLAFTWPVYRGARVPLWKVRAGLTLYDALSLFRNARHHALNRGTVLAAEPALAPDGMVGGARYWDAATDDSRLTLASALAAREVGAAVANHVAVVSGLHADDSARRLTGVVVEDRLTGTAFPVQARVVVNATGPWSDATAALTGSPQGSQVFGSAGAHIAVPRNRVGNNDAVTIVSPLDGRVMFVLPAGVHTIIGTTERPAHAGPDDIRATRAEVTYLLQSVNRCFPFAQLTLDDVVSAWCGIRPLAAVRAGEHSANAASREHAITHRADGLVSITGGKLTTYRAMAADVLAHARNELPKSGAAPVLAHAPQPSESTPLPGGDIVSREATMADARNTVHDAAVGERLALAYGSRWRNVWSYVQRDASLGHRLSDDLPYLLAEVAHAVEREMASTLSDVLVRRTHVAFETRDNGRAAARRIAPLMATLLQWSEQDTAQHLEAYDRDVARLFTIDDV</sequence>
<dbReference type="Pfam" id="PF01266">
    <property type="entry name" value="DAO"/>
    <property type="match status" value="1"/>
</dbReference>
<evidence type="ECO:0000259" key="7">
    <source>
        <dbReference type="Pfam" id="PF16901"/>
    </source>
</evidence>
<dbReference type="GO" id="GO:0046168">
    <property type="term" value="P:glycerol-3-phosphate catabolic process"/>
    <property type="evidence" value="ECO:0007669"/>
    <property type="project" value="TreeGrafter"/>
</dbReference>
<feature type="domain" description="FAD dependent oxidoreductase" evidence="6">
    <location>
        <begin position="22"/>
        <end position="384"/>
    </location>
</feature>
<comment type="similarity">
    <text evidence="2">Belongs to the FAD-dependent glycerol-3-phosphate dehydrogenase family.</text>
</comment>
<dbReference type="Gene3D" id="3.30.9.10">
    <property type="entry name" value="D-Amino Acid Oxidase, subunit A, domain 2"/>
    <property type="match status" value="1"/>
</dbReference>
<name>A0A6M4IYH5_9BACT</name>
<organism evidence="8 9">
    <name type="scientific">Gemmatimonas groenlandica</name>
    <dbReference type="NCBI Taxonomy" id="2732249"/>
    <lineage>
        <taxon>Bacteria</taxon>
        <taxon>Pseudomonadati</taxon>
        <taxon>Gemmatimonadota</taxon>
        <taxon>Gemmatimonadia</taxon>
        <taxon>Gemmatimonadales</taxon>
        <taxon>Gemmatimonadaceae</taxon>
        <taxon>Gemmatimonas</taxon>
    </lineage>
</organism>
<gene>
    <name evidence="8" type="ORF">HKW67_21640</name>
</gene>
<dbReference type="InterPro" id="IPR000447">
    <property type="entry name" value="G3P_DH_FAD-dep"/>
</dbReference>
<evidence type="ECO:0000313" key="8">
    <source>
        <dbReference type="EMBL" id="QJR37942.1"/>
    </source>
</evidence>
<evidence type="ECO:0000256" key="4">
    <source>
        <dbReference type="ARBA" id="ARBA00022827"/>
    </source>
</evidence>
<keyword evidence="4" id="KW-0274">FAD</keyword>
<dbReference type="PANTHER" id="PTHR11985">
    <property type="entry name" value="GLYCEROL-3-PHOSPHATE DEHYDROGENASE"/>
    <property type="match status" value="1"/>
</dbReference>
<dbReference type="InterPro" id="IPR031656">
    <property type="entry name" value="DAO_C"/>
</dbReference>
<dbReference type="KEGG" id="ggr:HKW67_21640"/>
<dbReference type="Pfam" id="PF16901">
    <property type="entry name" value="DAO_C"/>
    <property type="match status" value="1"/>
</dbReference>
<evidence type="ECO:0000313" key="9">
    <source>
        <dbReference type="Proteomes" id="UP000500938"/>
    </source>
</evidence>
<dbReference type="Gene3D" id="3.50.50.60">
    <property type="entry name" value="FAD/NAD(P)-binding domain"/>
    <property type="match status" value="1"/>
</dbReference>
<evidence type="ECO:0000256" key="1">
    <source>
        <dbReference type="ARBA" id="ARBA00001974"/>
    </source>
</evidence>
<evidence type="ECO:0000259" key="6">
    <source>
        <dbReference type="Pfam" id="PF01266"/>
    </source>
</evidence>
<feature type="domain" description="Alpha-glycerophosphate oxidase C-terminal" evidence="7">
    <location>
        <begin position="415"/>
        <end position="534"/>
    </location>
</feature>
<keyword evidence="5" id="KW-0560">Oxidoreductase</keyword>
<keyword evidence="9" id="KW-1185">Reference proteome</keyword>
<dbReference type="Proteomes" id="UP000500938">
    <property type="component" value="Chromosome"/>
</dbReference>
<dbReference type="AlphaFoldDB" id="A0A6M4IYH5"/>
<dbReference type="InterPro" id="IPR036188">
    <property type="entry name" value="FAD/NAD-bd_sf"/>
</dbReference>
<comment type="cofactor">
    <cofactor evidence="1">
        <name>FAD</name>
        <dbReference type="ChEBI" id="CHEBI:57692"/>
    </cofactor>
</comment>
<reference evidence="8 9" key="1">
    <citation type="submission" date="2020-05" db="EMBL/GenBank/DDBJ databases">
        <title>Complete genome sequence of Gemmatimonas greenlandica TET16.</title>
        <authorList>
            <person name="Zeng Y."/>
        </authorList>
    </citation>
    <scope>NUCLEOTIDE SEQUENCE [LARGE SCALE GENOMIC DNA]</scope>
    <source>
        <strain evidence="8 9">TET16</strain>
    </source>
</reference>
<keyword evidence="3" id="KW-0285">Flavoprotein</keyword>
<accession>A0A6M4IYH5</accession>
<evidence type="ECO:0000256" key="3">
    <source>
        <dbReference type="ARBA" id="ARBA00022630"/>
    </source>
</evidence>
<dbReference type="PRINTS" id="PR01001">
    <property type="entry name" value="FADG3PDH"/>
</dbReference>
<dbReference type="RefSeq" id="WP_171227378.1">
    <property type="nucleotide sequence ID" value="NZ_CP053085.1"/>
</dbReference>
<dbReference type="Gene3D" id="1.10.8.870">
    <property type="entry name" value="Alpha-glycerophosphate oxidase, cap domain"/>
    <property type="match status" value="1"/>
</dbReference>
<protein>
    <submittedName>
        <fullName evidence="8">Glycerol-3-phosphate dehydrogenase/oxidase</fullName>
    </submittedName>
</protein>
<dbReference type="SUPFAM" id="SSF54373">
    <property type="entry name" value="FAD-linked reductases, C-terminal domain"/>
    <property type="match status" value="1"/>
</dbReference>
<dbReference type="EMBL" id="CP053085">
    <property type="protein sequence ID" value="QJR37942.1"/>
    <property type="molecule type" value="Genomic_DNA"/>
</dbReference>
<dbReference type="GO" id="GO:0004368">
    <property type="term" value="F:glycerol-3-phosphate dehydrogenase (quinone) activity"/>
    <property type="evidence" value="ECO:0007669"/>
    <property type="project" value="InterPro"/>
</dbReference>
<evidence type="ECO:0000256" key="5">
    <source>
        <dbReference type="ARBA" id="ARBA00023002"/>
    </source>
</evidence>